<comment type="caution">
    <text evidence="1">The sequence shown here is derived from an EMBL/GenBank/DDBJ whole genome shotgun (WGS) entry which is preliminary data.</text>
</comment>
<dbReference type="RefSeq" id="WP_172697914.1">
    <property type="nucleotide sequence ID" value="NZ_WKPR01000020.1"/>
</dbReference>
<evidence type="ECO:0000313" key="2">
    <source>
        <dbReference type="Proteomes" id="UP000434475"/>
    </source>
</evidence>
<reference evidence="1 2" key="1">
    <citation type="journal article" date="2019" name="Nat. Med.">
        <title>A library of human gut bacterial isolates paired with longitudinal multiomics data enables mechanistic microbiome research.</title>
        <authorList>
            <person name="Poyet M."/>
            <person name="Groussin M."/>
            <person name="Gibbons S.M."/>
            <person name="Avila-Pacheco J."/>
            <person name="Jiang X."/>
            <person name="Kearney S.M."/>
            <person name="Perrotta A.R."/>
            <person name="Berdy B."/>
            <person name="Zhao S."/>
            <person name="Lieberman T.D."/>
            <person name="Swanson P.K."/>
            <person name="Smith M."/>
            <person name="Roesemann S."/>
            <person name="Alexander J.E."/>
            <person name="Rich S.A."/>
            <person name="Livny J."/>
            <person name="Vlamakis H."/>
            <person name="Clish C."/>
            <person name="Bullock K."/>
            <person name="Deik A."/>
            <person name="Scott J."/>
            <person name="Pierce K.A."/>
            <person name="Xavier R.J."/>
            <person name="Alm E.J."/>
        </authorList>
    </citation>
    <scope>NUCLEOTIDE SEQUENCE [LARGE SCALE GENOMIC DNA]</scope>
    <source>
        <strain evidence="1 2">BIOML-A2</strain>
    </source>
</reference>
<protein>
    <submittedName>
        <fullName evidence="1">Uncharacterized protein</fullName>
    </submittedName>
</protein>
<organism evidence="1 2">
    <name type="scientific">Flavonifractor plautii</name>
    <name type="common">Fusobacterium plautii</name>
    <dbReference type="NCBI Taxonomy" id="292800"/>
    <lineage>
        <taxon>Bacteria</taxon>
        <taxon>Bacillati</taxon>
        <taxon>Bacillota</taxon>
        <taxon>Clostridia</taxon>
        <taxon>Eubacteriales</taxon>
        <taxon>Oscillospiraceae</taxon>
        <taxon>Flavonifractor</taxon>
    </lineage>
</organism>
<sequence>MKLYKGYTRAQLIDILSDYAVFTATINNDHGGAPQNTNKGDYVGLYSTYPMNSRKYPAFSLSVMFDRMNVDIARAAEIASFCVPVAGAVESVVV</sequence>
<evidence type="ECO:0000313" key="1">
    <source>
        <dbReference type="EMBL" id="MSB21190.1"/>
    </source>
</evidence>
<proteinExistence type="predicted"/>
<gene>
    <name evidence="1" type="ORF">GKE97_16925</name>
</gene>
<name>A0A6I2R859_FLAPL</name>
<accession>A0A6I2R859</accession>
<dbReference type="Proteomes" id="UP000434475">
    <property type="component" value="Unassembled WGS sequence"/>
</dbReference>
<dbReference type="EMBL" id="WKPR01000020">
    <property type="protein sequence ID" value="MSB21190.1"/>
    <property type="molecule type" value="Genomic_DNA"/>
</dbReference>
<dbReference type="AlphaFoldDB" id="A0A6I2R859"/>